<evidence type="ECO:0000313" key="1">
    <source>
        <dbReference type="EMBL" id="MET4570783.1"/>
    </source>
</evidence>
<name>A0ABV2Q1S6_9GAMM</name>
<keyword evidence="2" id="KW-1185">Reference proteome</keyword>
<comment type="caution">
    <text evidence="1">The sequence shown here is derived from an EMBL/GenBank/DDBJ whole genome shotgun (WGS) entry which is preliminary data.</text>
</comment>
<dbReference type="Proteomes" id="UP001549251">
    <property type="component" value="Unassembled WGS sequence"/>
</dbReference>
<reference evidence="1 2" key="1">
    <citation type="submission" date="2024-06" db="EMBL/GenBank/DDBJ databases">
        <title>Sorghum-associated microbial communities from plants grown in Nebraska, USA.</title>
        <authorList>
            <person name="Schachtman D."/>
        </authorList>
    </citation>
    <scope>NUCLEOTIDE SEQUENCE [LARGE SCALE GENOMIC DNA]</scope>
    <source>
        <strain evidence="1 2">1757</strain>
    </source>
</reference>
<accession>A0ABV2Q1S6</accession>
<protein>
    <submittedName>
        <fullName evidence="1">Uncharacterized protein</fullName>
    </submittedName>
</protein>
<sequence>MGDYVRTSKDAGKGLQERGLAYESKRGLIAWNARS</sequence>
<dbReference type="EMBL" id="JBEPSD010000003">
    <property type="protein sequence ID" value="MET4570783.1"/>
    <property type="molecule type" value="Genomic_DNA"/>
</dbReference>
<evidence type="ECO:0000313" key="2">
    <source>
        <dbReference type="Proteomes" id="UP001549251"/>
    </source>
</evidence>
<proteinExistence type="predicted"/>
<gene>
    <name evidence="1" type="ORF">ABIE04_003162</name>
</gene>
<organism evidence="1 2">
    <name type="scientific">Rhodanobacter soli</name>
    <dbReference type="NCBI Taxonomy" id="590609"/>
    <lineage>
        <taxon>Bacteria</taxon>
        <taxon>Pseudomonadati</taxon>
        <taxon>Pseudomonadota</taxon>
        <taxon>Gammaproteobacteria</taxon>
        <taxon>Lysobacterales</taxon>
        <taxon>Rhodanobacteraceae</taxon>
        <taxon>Rhodanobacter</taxon>
    </lineage>
</organism>